<comment type="caution">
    <text evidence="2">The sequence shown here is derived from an EMBL/GenBank/DDBJ whole genome shotgun (WGS) entry which is preliminary data.</text>
</comment>
<keyword evidence="3" id="KW-1185">Reference proteome</keyword>
<reference evidence="2" key="1">
    <citation type="submission" date="2022-08" db="EMBL/GenBank/DDBJ databases">
        <authorList>
            <consortium name="DOE Joint Genome Institute"/>
            <person name="Min B."/>
            <person name="Riley R."/>
            <person name="Sierra-Patev S."/>
            <person name="Naranjo-Ortiz M."/>
            <person name="Looney B."/>
            <person name="Konkel Z."/>
            <person name="Slot J.C."/>
            <person name="Sakamoto Y."/>
            <person name="Steenwyk J.L."/>
            <person name="Rokas A."/>
            <person name="Carro J."/>
            <person name="Camarero S."/>
            <person name="Ferreira P."/>
            <person name="Molpeceres G."/>
            <person name="Ruiz-Duenas F.J."/>
            <person name="Serrano A."/>
            <person name="Henrissat B."/>
            <person name="Drula E."/>
            <person name="Hughes K.W."/>
            <person name="Mata J.L."/>
            <person name="Ishikawa N.K."/>
            <person name="Vargas-Isla R."/>
            <person name="Ushijima S."/>
            <person name="Smith C.A."/>
            <person name="Ahrendt S."/>
            <person name="Andreopoulos W."/>
            <person name="He G."/>
            <person name="Labutti K."/>
            <person name="Lipzen A."/>
            <person name="Ng V."/>
            <person name="Sandor L."/>
            <person name="Barry K."/>
            <person name="Martinez A.T."/>
            <person name="Xiao Y."/>
            <person name="Gibbons J.G."/>
            <person name="Terashima K."/>
            <person name="Hibbett D.S."/>
            <person name="Grigoriev I.V."/>
        </authorList>
    </citation>
    <scope>NUCLEOTIDE SEQUENCE</scope>
    <source>
        <strain evidence="2">TFB9207</strain>
    </source>
</reference>
<gene>
    <name evidence="2" type="ORF">F5878DRAFT_666636</name>
</gene>
<evidence type="ECO:0000256" key="1">
    <source>
        <dbReference type="SAM" id="MobiDB-lite"/>
    </source>
</evidence>
<evidence type="ECO:0000313" key="3">
    <source>
        <dbReference type="Proteomes" id="UP001163846"/>
    </source>
</evidence>
<dbReference type="EMBL" id="MU806981">
    <property type="protein sequence ID" value="KAJ3832371.1"/>
    <property type="molecule type" value="Genomic_DNA"/>
</dbReference>
<dbReference type="Proteomes" id="UP001163846">
    <property type="component" value="Unassembled WGS sequence"/>
</dbReference>
<feature type="compositionally biased region" description="Basic and acidic residues" evidence="1">
    <location>
        <begin position="1"/>
        <end position="12"/>
    </location>
</feature>
<sequence length="309" mass="34078">MAPENLDSRDLASLHSHHSHTRSTSLSVQFASSILNASTPQSSNSGHSIVPTRSNPSATLFHASVVQPTNEAKRSFFRQRSKASQQDSVSHDAQYSRRRSPKETQKKPTFRAWLRKWWGKLTLQTGKPQWSNRISSRHRKTTTPEGLPSTTSTAHNGMIYSRETGSLLDAPRTPSLASLSEAAESYGSPSDMTSVETERTEGDYIDFLHRRSSSLSAERVVISEPPPIGTPGEPNITSGVVHSIDTKLNSHRKHRRSSVLEPPPIGQTDAMERMTEVSQGGLAWDDEDLLQALQGYRARQSALASINAE</sequence>
<feature type="region of interest" description="Disordered" evidence="1">
    <location>
        <begin position="74"/>
        <end position="108"/>
    </location>
</feature>
<name>A0AA38NXK5_9AGAR</name>
<accession>A0AA38NXK5</accession>
<feature type="region of interest" description="Disordered" evidence="1">
    <location>
        <begin position="1"/>
        <end position="23"/>
    </location>
</feature>
<feature type="region of interest" description="Disordered" evidence="1">
    <location>
        <begin position="128"/>
        <end position="155"/>
    </location>
</feature>
<dbReference type="AlphaFoldDB" id="A0AA38NXK5"/>
<organism evidence="2 3">
    <name type="scientific">Lentinula raphanica</name>
    <dbReference type="NCBI Taxonomy" id="153919"/>
    <lineage>
        <taxon>Eukaryota</taxon>
        <taxon>Fungi</taxon>
        <taxon>Dikarya</taxon>
        <taxon>Basidiomycota</taxon>
        <taxon>Agaricomycotina</taxon>
        <taxon>Agaricomycetes</taxon>
        <taxon>Agaricomycetidae</taxon>
        <taxon>Agaricales</taxon>
        <taxon>Marasmiineae</taxon>
        <taxon>Omphalotaceae</taxon>
        <taxon>Lentinula</taxon>
    </lineage>
</organism>
<feature type="compositionally biased region" description="Polar residues" evidence="1">
    <location>
        <begin position="82"/>
        <end position="93"/>
    </location>
</feature>
<protein>
    <submittedName>
        <fullName evidence="2">Uncharacterized protein</fullName>
    </submittedName>
</protein>
<proteinExistence type="predicted"/>
<feature type="region of interest" description="Disordered" evidence="1">
    <location>
        <begin position="248"/>
        <end position="270"/>
    </location>
</feature>
<evidence type="ECO:0000313" key="2">
    <source>
        <dbReference type="EMBL" id="KAJ3832371.1"/>
    </source>
</evidence>